<dbReference type="Pfam" id="PF04480">
    <property type="entry name" value="DUF559"/>
    <property type="match status" value="1"/>
</dbReference>
<dbReference type="PANTHER" id="PTHR38590:SF1">
    <property type="entry name" value="BLL0828 PROTEIN"/>
    <property type="match status" value="1"/>
</dbReference>
<evidence type="ECO:0000313" key="3">
    <source>
        <dbReference type="Proteomes" id="UP000003277"/>
    </source>
</evidence>
<comment type="caution">
    <text evidence="2">The sequence shown here is derived from an EMBL/GenBank/DDBJ whole genome shotgun (WGS) entry which is preliminary data.</text>
</comment>
<dbReference type="CDD" id="cd01038">
    <property type="entry name" value="Endonuclease_DUF559"/>
    <property type="match status" value="1"/>
</dbReference>
<dbReference type="STRING" id="742743.HMPREF9453_00196"/>
<gene>
    <name evidence="2" type="ORF">HMPREF9453_00196</name>
</gene>
<name>H1CXV8_9FIRM</name>
<dbReference type="PANTHER" id="PTHR38590">
    <property type="entry name" value="BLL0828 PROTEIN"/>
    <property type="match status" value="1"/>
</dbReference>
<dbReference type="OrthoDB" id="1634139at2"/>
<organism evidence="2 3">
    <name type="scientific">Dialister succinatiphilus YIT 11850</name>
    <dbReference type="NCBI Taxonomy" id="742743"/>
    <lineage>
        <taxon>Bacteria</taxon>
        <taxon>Bacillati</taxon>
        <taxon>Bacillota</taxon>
        <taxon>Negativicutes</taxon>
        <taxon>Veillonellales</taxon>
        <taxon>Veillonellaceae</taxon>
        <taxon>Dialister</taxon>
    </lineage>
</organism>
<feature type="domain" description="DUF559" evidence="1">
    <location>
        <begin position="14"/>
        <end position="118"/>
    </location>
</feature>
<dbReference type="InterPro" id="IPR011335">
    <property type="entry name" value="Restrct_endonuc-II-like"/>
</dbReference>
<protein>
    <recommendedName>
        <fullName evidence="1">DUF559 domain-containing protein</fullName>
    </recommendedName>
</protein>
<dbReference type="Gene3D" id="3.40.960.10">
    <property type="entry name" value="VSR Endonuclease"/>
    <property type="match status" value="1"/>
</dbReference>
<proteinExistence type="predicted"/>
<dbReference type="InterPro" id="IPR007569">
    <property type="entry name" value="DUF559"/>
</dbReference>
<dbReference type="SUPFAM" id="SSF52980">
    <property type="entry name" value="Restriction endonuclease-like"/>
    <property type="match status" value="1"/>
</dbReference>
<sequence>MDKKYMMPEDRSLLEKAKELRSHMTQEERKLWYLFLRKHRFRFYRQKIIGHYICDFYCPQTRLVIELDGSQHYTEKELAYDMKRTAFLESCHIHVIRFYNGQVNLHFREVCIEIERTIKERIKE</sequence>
<keyword evidence="3" id="KW-1185">Reference proteome</keyword>
<accession>H1CXV8</accession>
<dbReference type="RefSeq" id="WP_008858702.1">
    <property type="nucleotide sequence ID" value="NZ_JH591187.1"/>
</dbReference>
<dbReference type="Proteomes" id="UP000003277">
    <property type="component" value="Unassembled WGS sequence"/>
</dbReference>
<dbReference type="eggNOG" id="COG2852">
    <property type="taxonomic scope" value="Bacteria"/>
</dbReference>
<dbReference type="InterPro" id="IPR047216">
    <property type="entry name" value="Endonuclease_DUF559_bact"/>
</dbReference>
<evidence type="ECO:0000313" key="2">
    <source>
        <dbReference type="EMBL" id="EHO63836.1"/>
    </source>
</evidence>
<reference evidence="2 3" key="1">
    <citation type="submission" date="2011-11" db="EMBL/GenBank/DDBJ databases">
        <title>The Genome Sequence of Dialister succinatiphilus YIT 11850.</title>
        <authorList>
            <consortium name="The Broad Institute Genome Sequencing Platform"/>
            <person name="Earl A."/>
            <person name="Ward D."/>
            <person name="Feldgarden M."/>
            <person name="Gevers D."/>
            <person name="Morotomi M."/>
            <person name="Young S.K."/>
            <person name="Zeng Q."/>
            <person name="Gargeya S."/>
            <person name="Fitzgerald M."/>
            <person name="Haas B."/>
            <person name="Abouelleil A."/>
            <person name="Alvarado L."/>
            <person name="Arachchi H.M."/>
            <person name="Berlin A."/>
            <person name="Brown A."/>
            <person name="Chapman S.B."/>
            <person name="Dunbar C."/>
            <person name="Gearin G."/>
            <person name="Goldberg J."/>
            <person name="Griggs A."/>
            <person name="Gujja S."/>
            <person name="Heiman D."/>
            <person name="Howarth C."/>
            <person name="Lui A."/>
            <person name="MacDonald P.J.P."/>
            <person name="Montmayeur A."/>
            <person name="Murphy C."/>
            <person name="Neiman D."/>
            <person name="Pearson M."/>
            <person name="Priest M."/>
            <person name="Roberts A."/>
            <person name="Saif S."/>
            <person name="Shea T."/>
            <person name="Sisk P."/>
            <person name="Stolte C."/>
            <person name="Sykes S."/>
            <person name="Wortman J."/>
            <person name="Nusbaum C."/>
            <person name="Birren B."/>
        </authorList>
    </citation>
    <scope>NUCLEOTIDE SEQUENCE [LARGE SCALE GENOMIC DNA]</scope>
    <source>
        <strain evidence="2 3">YIT 11850</strain>
    </source>
</reference>
<evidence type="ECO:0000259" key="1">
    <source>
        <dbReference type="Pfam" id="PF04480"/>
    </source>
</evidence>
<dbReference type="AlphaFoldDB" id="H1CXV8"/>
<dbReference type="PATRIC" id="fig|742743.3.peg.201"/>
<dbReference type="HOGENOM" id="CLU_107928_1_0_9"/>
<dbReference type="EMBL" id="ADLT01000007">
    <property type="protein sequence ID" value="EHO63836.1"/>
    <property type="molecule type" value="Genomic_DNA"/>
</dbReference>